<name>A0A147KF75_THECS</name>
<dbReference type="OrthoDB" id="3504852at2"/>
<protein>
    <submittedName>
        <fullName evidence="1">Uncharacterized protein</fullName>
    </submittedName>
</protein>
<organism evidence="1 2">
    <name type="scientific">Thermobifida cellulosilytica TB100</name>
    <dbReference type="NCBI Taxonomy" id="665004"/>
    <lineage>
        <taxon>Bacteria</taxon>
        <taxon>Bacillati</taxon>
        <taxon>Actinomycetota</taxon>
        <taxon>Actinomycetes</taxon>
        <taxon>Streptosporangiales</taxon>
        <taxon>Nocardiopsidaceae</taxon>
        <taxon>Thermobifida</taxon>
    </lineage>
</organism>
<dbReference type="PATRIC" id="fig|665004.4.peg.2431"/>
<dbReference type="AlphaFoldDB" id="A0A147KF75"/>
<comment type="caution">
    <text evidence="1">The sequence shown here is derived from an EMBL/GenBank/DDBJ whole genome shotgun (WGS) entry which is preliminary data.</text>
</comment>
<proteinExistence type="predicted"/>
<accession>A0A147KF75</accession>
<gene>
    <name evidence="1" type="ORF">AC529_14770</name>
</gene>
<keyword evidence="2" id="KW-1185">Reference proteome</keyword>
<evidence type="ECO:0000313" key="1">
    <source>
        <dbReference type="EMBL" id="KUP95961.1"/>
    </source>
</evidence>
<sequence length="361" mass="38739">MELFASRFPLVARPRPVCTPLAQRVADLCDRARAAERDSDLAAASAVHNLAALLASDCGLPDLARQWCHRHANVYLRAHPLGAQAARHALEPLINLARLHIRGGQGRRAADLVDALYTAVSTRVDATVDGVEIPAHLTDSQEAHQQVRRWLWAVLLATGSRALAAAGLWQEACQRLGDYRGIGHRMLDGRQIAVIAHIVSRDSGGARVLLDDTEPGEPWENAVTACLTLHCRRGSPDDADPGFLLDKYHVLDISASSLAVFHTRLGLSFIDALGAVGNPHARRIATGLIGSPAASRDGYVARDLLDHSGCRGLLTTAQVQELNDLVDACALNRGTLPAALLDDLTTALTSAEKTIARIVSR</sequence>
<dbReference type="EMBL" id="LGEM01000103">
    <property type="protein sequence ID" value="KUP95961.1"/>
    <property type="molecule type" value="Genomic_DNA"/>
</dbReference>
<dbReference type="Proteomes" id="UP000074382">
    <property type="component" value="Unassembled WGS sequence"/>
</dbReference>
<dbReference type="STRING" id="665004.AC529_14770"/>
<evidence type="ECO:0000313" key="2">
    <source>
        <dbReference type="Proteomes" id="UP000074382"/>
    </source>
</evidence>
<reference evidence="2" key="1">
    <citation type="journal article" date="2017" name="Acta Aliment.">
        <title>Plant polysaccharide degrading enzyme system of Thermpbifida cellulosilytica TB100 revealed by de novo genome project data.</title>
        <authorList>
            <person name="Toth A."/>
            <person name="Baka E."/>
            <person name="Luzics S."/>
            <person name="Bata-Vidacs I."/>
            <person name="Nagy I."/>
            <person name="Balint B."/>
            <person name="Herceg R."/>
            <person name="Olasz F."/>
            <person name="Wilk T."/>
            <person name="Nagy T."/>
            <person name="Kriszt B."/>
            <person name="Nagy I."/>
            <person name="Kukolya J."/>
        </authorList>
    </citation>
    <scope>NUCLEOTIDE SEQUENCE [LARGE SCALE GENOMIC DNA]</scope>
    <source>
        <strain evidence="2">TB100</strain>
    </source>
</reference>